<dbReference type="OrthoDB" id="2389766at2"/>
<accession>A0A1I1KMM7</accession>
<keyword evidence="2" id="KW-1185">Reference proteome</keyword>
<sequence length="84" mass="9296">MTIRLTRDTGVAGALFKLKVKANDTEIGKIAHEEEKTFTLRDKDSVIQIKQLEGKSNKLTVNDGDHIKVTNGPGLLFMFILAVI</sequence>
<dbReference type="STRING" id="753702.SAMN04488102_1148"/>
<dbReference type="AlphaFoldDB" id="A0A1I1KMM7"/>
<dbReference type="EMBL" id="FOLT01000014">
    <property type="protein sequence ID" value="SFC62126.1"/>
    <property type="molecule type" value="Genomic_DNA"/>
</dbReference>
<reference evidence="2" key="1">
    <citation type="submission" date="2016-10" db="EMBL/GenBank/DDBJ databases">
        <authorList>
            <person name="Varghese N."/>
            <person name="Submissions S."/>
        </authorList>
    </citation>
    <scope>NUCLEOTIDE SEQUENCE [LARGE SCALE GENOMIC DNA]</scope>
    <source>
        <strain evidence="2">DSM 23664</strain>
    </source>
</reference>
<gene>
    <name evidence="1" type="ORF">SAMN04488102_1148</name>
</gene>
<proteinExistence type="predicted"/>
<name>A0A1I1KMM7_9LACT</name>
<protein>
    <submittedName>
        <fullName evidence="1">Uncharacterized protein</fullName>
    </submittedName>
</protein>
<organism evidence="1 2">
    <name type="scientific">Alkalibacterium subtropicum</name>
    <dbReference type="NCBI Taxonomy" id="753702"/>
    <lineage>
        <taxon>Bacteria</taxon>
        <taxon>Bacillati</taxon>
        <taxon>Bacillota</taxon>
        <taxon>Bacilli</taxon>
        <taxon>Lactobacillales</taxon>
        <taxon>Carnobacteriaceae</taxon>
        <taxon>Alkalibacterium</taxon>
    </lineage>
</organism>
<dbReference type="Proteomes" id="UP000199612">
    <property type="component" value="Unassembled WGS sequence"/>
</dbReference>
<evidence type="ECO:0000313" key="2">
    <source>
        <dbReference type="Proteomes" id="UP000199612"/>
    </source>
</evidence>
<dbReference type="RefSeq" id="WP_091531206.1">
    <property type="nucleotide sequence ID" value="NZ_FOLT01000014.1"/>
</dbReference>
<evidence type="ECO:0000313" key="1">
    <source>
        <dbReference type="EMBL" id="SFC62126.1"/>
    </source>
</evidence>